<dbReference type="AlphaFoldDB" id="Q7V8R9"/>
<keyword evidence="8" id="KW-1185">Reference proteome</keyword>
<organism evidence="7 8">
    <name type="scientific">Prochlorococcus marinus (strain MIT 9313)</name>
    <dbReference type="NCBI Taxonomy" id="74547"/>
    <lineage>
        <taxon>Bacteria</taxon>
        <taxon>Bacillati</taxon>
        <taxon>Cyanobacteriota</taxon>
        <taxon>Cyanophyceae</taxon>
        <taxon>Synechococcales</taxon>
        <taxon>Prochlorococcaceae</taxon>
        <taxon>Prochlorococcus</taxon>
    </lineage>
</organism>
<dbReference type="PROSITE" id="PS00409">
    <property type="entry name" value="PROKAR_NTER_METHYL"/>
    <property type="match status" value="1"/>
</dbReference>
<dbReference type="GO" id="GO:0016020">
    <property type="term" value="C:membrane"/>
    <property type="evidence" value="ECO:0007669"/>
    <property type="project" value="UniProtKB-SubCell"/>
</dbReference>
<dbReference type="InterPro" id="IPR045584">
    <property type="entry name" value="Pilin-like"/>
</dbReference>
<evidence type="ECO:0000256" key="3">
    <source>
        <dbReference type="ARBA" id="ARBA00022692"/>
    </source>
</evidence>
<dbReference type="KEGG" id="pmt:PMT_0262"/>
<dbReference type="OrthoDB" id="554545at2"/>
<proteinExistence type="predicted"/>
<accession>Q7V8R9</accession>
<evidence type="ECO:0000256" key="2">
    <source>
        <dbReference type="ARBA" id="ARBA00022481"/>
    </source>
</evidence>
<dbReference type="RefSeq" id="WP_011129641.1">
    <property type="nucleotide sequence ID" value="NC_005071.1"/>
</dbReference>
<dbReference type="PANTHER" id="PTHR30093">
    <property type="entry name" value="GENERAL SECRETION PATHWAY PROTEIN G"/>
    <property type="match status" value="1"/>
</dbReference>
<protein>
    <submittedName>
        <fullName evidence="7">Possible pilin</fullName>
    </submittedName>
</protein>
<evidence type="ECO:0000256" key="4">
    <source>
        <dbReference type="ARBA" id="ARBA00022989"/>
    </source>
</evidence>
<dbReference type="HOGENOM" id="CLU_1569304_0_0_3"/>
<dbReference type="Gene3D" id="3.30.700.10">
    <property type="entry name" value="Glycoprotein, Type 4 Pilin"/>
    <property type="match status" value="1"/>
</dbReference>
<keyword evidence="3 6" id="KW-0812">Transmembrane</keyword>
<keyword evidence="5 6" id="KW-0472">Membrane</keyword>
<dbReference type="InterPro" id="IPR012902">
    <property type="entry name" value="N_methyl_site"/>
</dbReference>
<evidence type="ECO:0000256" key="6">
    <source>
        <dbReference type="SAM" id="Phobius"/>
    </source>
</evidence>
<gene>
    <name evidence="7" type="ordered locus">PMT_0262</name>
</gene>
<dbReference type="Pfam" id="PF07963">
    <property type="entry name" value="N_methyl"/>
    <property type="match status" value="1"/>
</dbReference>
<feature type="transmembrane region" description="Helical" evidence="6">
    <location>
        <begin position="12"/>
        <end position="35"/>
    </location>
</feature>
<dbReference type="PANTHER" id="PTHR30093:SF44">
    <property type="entry name" value="TYPE II SECRETION SYSTEM CORE PROTEIN G"/>
    <property type="match status" value="1"/>
</dbReference>
<evidence type="ECO:0000313" key="8">
    <source>
        <dbReference type="Proteomes" id="UP000001423"/>
    </source>
</evidence>
<dbReference type="NCBIfam" id="TIGR02532">
    <property type="entry name" value="IV_pilin_GFxxxE"/>
    <property type="match status" value="1"/>
</dbReference>
<comment type="subcellular location">
    <subcellularLocation>
        <location evidence="1">Membrane</location>
        <topology evidence="1">Single-pass membrane protein</topology>
    </subcellularLocation>
</comment>
<dbReference type="eggNOG" id="COG4968">
    <property type="taxonomic scope" value="Bacteria"/>
</dbReference>
<evidence type="ECO:0000313" key="7">
    <source>
        <dbReference type="EMBL" id="CAE20437.1"/>
    </source>
</evidence>
<reference evidence="7 8" key="1">
    <citation type="journal article" date="2003" name="Nature">
        <title>Genome divergence in two Prochlorococcus ecotypes reflects oceanic niche differentiation.</title>
        <authorList>
            <person name="Rocap G."/>
            <person name="Larimer F.W."/>
            <person name="Lamerdin J.E."/>
            <person name="Malfatti S."/>
            <person name="Chain P."/>
            <person name="Ahlgren N.A."/>
            <person name="Arellano A."/>
            <person name="Coleman M."/>
            <person name="Hauser L."/>
            <person name="Hess W.R."/>
            <person name="Johnson Z.I."/>
            <person name="Land M.L."/>
            <person name="Lindell D."/>
            <person name="Post A.F."/>
            <person name="Regala W."/>
            <person name="Shah M."/>
            <person name="Shaw S.L."/>
            <person name="Steglich C."/>
            <person name="Sullivan M.B."/>
            <person name="Ting C.S."/>
            <person name="Tolonen A."/>
            <person name="Webb E.A."/>
            <person name="Zinser E.R."/>
            <person name="Chisholm S.W."/>
        </authorList>
    </citation>
    <scope>NUCLEOTIDE SEQUENCE [LARGE SCALE GENOMIC DNA]</scope>
    <source>
        <strain evidence="8">MIT 9313</strain>
    </source>
</reference>
<evidence type="ECO:0000256" key="5">
    <source>
        <dbReference type="ARBA" id="ARBA00023136"/>
    </source>
</evidence>
<dbReference type="EMBL" id="BX548175">
    <property type="protein sequence ID" value="CAE20437.1"/>
    <property type="molecule type" value="Genomic_DNA"/>
</dbReference>
<dbReference type="Proteomes" id="UP000001423">
    <property type="component" value="Chromosome"/>
</dbReference>
<evidence type="ECO:0000256" key="1">
    <source>
        <dbReference type="ARBA" id="ARBA00004167"/>
    </source>
</evidence>
<keyword evidence="4 6" id="KW-1133">Transmembrane helix</keyword>
<name>Q7V8R9_PROMM</name>
<dbReference type="SUPFAM" id="SSF54523">
    <property type="entry name" value="Pili subunits"/>
    <property type="match status" value="1"/>
</dbReference>
<keyword evidence="2" id="KW-0488">Methylation</keyword>
<sequence length="175" mass="18839">MKLLPLQANSEITGGFTLIEVLLTVVIIGILSAVAMPNYFNQVQRAKQSEAVATLAQIQNTLAAYIDEFNLAPTGWKDLNEIAAIMTTKGPANQTTFNQIILPGGNYALSRSDNGENENYFEFTASSTNTNSETAKFNVMACIDLEGGASDIKRGVIDSKKNDAVSDTDLVCIPK</sequence>